<gene>
    <name evidence="3" type="ORF">HNR28_001074</name>
</gene>
<sequence length="340" mass="37716">MSRKEGAPGGSPDGGRERGGGRRLRILTWHVHGNYLHALTQLPHDFVIPVLPGDPPGYATPGPRIPWGPNVHPVPAREVCREALDCVIYQSRAAFERDRLLLLTPEQRALPCAYIEHNPPEPHPTGTVHWFRHERGVLVHVTPHNALMWDCADVRTQVIEHGLVAPPRPLYTGERPRGIVVVNHLGRRGRRVGADLYQWAARQVPLDLIGMGSEELVGGQGEVPNMEVAAYMAEYRFFFSPIRYASLGLSLVEAMMAGLPIVGVAATELPCVIANGVNGWVDSRPQRLVACMRQLIDEPALARRWGQAARETALRRFSIERYIGDWNELLAGLVGGQEQE</sequence>
<dbReference type="PANTHER" id="PTHR12526:SF627">
    <property type="entry name" value="D-RHAMNOSYLTRANSFERASE WBPZ"/>
    <property type="match status" value="1"/>
</dbReference>
<dbReference type="Gene3D" id="3.40.50.2000">
    <property type="entry name" value="Glycogen Phosphorylase B"/>
    <property type="match status" value="1"/>
</dbReference>
<dbReference type="InterPro" id="IPR001296">
    <property type="entry name" value="Glyco_trans_1"/>
</dbReference>
<name>A0A7W9TM20_CASDE</name>
<reference evidence="3 4" key="1">
    <citation type="submission" date="2020-08" db="EMBL/GenBank/DDBJ databases">
        <title>Genomic Encyclopedia of Type Strains, Phase IV (KMG-IV): sequencing the most valuable type-strain genomes for metagenomic binning, comparative biology and taxonomic classification.</title>
        <authorList>
            <person name="Goeker M."/>
        </authorList>
    </citation>
    <scope>NUCLEOTIDE SEQUENCE [LARGE SCALE GENOMIC DNA]</scope>
    <source>
        <strain evidence="3 4">DSM 12141</strain>
    </source>
</reference>
<dbReference type="AlphaFoldDB" id="A0A7W9TM20"/>
<evidence type="ECO:0000313" key="3">
    <source>
        <dbReference type="EMBL" id="MBB6083039.1"/>
    </source>
</evidence>
<dbReference type="GO" id="GO:0016757">
    <property type="term" value="F:glycosyltransferase activity"/>
    <property type="evidence" value="ECO:0007669"/>
    <property type="project" value="InterPro"/>
</dbReference>
<evidence type="ECO:0000256" key="1">
    <source>
        <dbReference type="SAM" id="MobiDB-lite"/>
    </source>
</evidence>
<feature type="domain" description="Glycosyl transferase family 1" evidence="2">
    <location>
        <begin position="221"/>
        <end position="311"/>
    </location>
</feature>
<dbReference type="SUPFAM" id="SSF53756">
    <property type="entry name" value="UDP-Glycosyltransferase/glycogen phosphorylase"/>
    <property type="match status" value="1"/>
</dbReference>
<dbReference type="CDD" id="cd03801">
    <property type="entry name" value="GT4_PimA-like"/>
    <property type="match status" value="1"/>
</dbReference>
<feature type="region of interest" description="Disordered" evidence="1">
    <location>
        <begin position="1"/>
        <end position="20"/>
    </location>
</feature>
<dbReference type="Proteomes" id="UP000541136">
    <property type="component" value="Unassembled WGS sequence"/>
</dbReference>
<dbReference type="PANTHER" id="PTHR12526">
    <property type="entry name" value="GLYCOSYLTRANSFERASE"/>
    <property type="match status" value="1"/>
</dbReference>
<proteinExistence type="predicted"/>
<evidence type="ECO:0000313" key="4">
    <source>
        <dbReference type="Proteomes" id="UP000541136"/>
    </source>
</evidence>
<comment type="caution">
    <text evidence="3">The sequence shown here is derived from an EMBL/GenBank/DDBJ whole genome shotgun (WGS) entry which is preliminary data.</text>
</comment>
<dbReference type="RefSeq" id="WP_151024389.1">
    <property type="nucleotide sequence ID" value="NZ_JACHIB010000005.1"/>
</dbReference>
<evidence type="ECO:0000259" key="2">
    <source>
        <dbReference type="Pfam" id="PF00534"/>
    </source>
</evidence>
<protein>
    <recommendedName>
        <fullName evidence="2">Glycosyl transferase family 1 domain-containing protein</fullName>
    </recommendedName>
</protein>
<accession>A0A7W9TM20</accession>
<organism evidence="3 4">
    <name type="scientific">Castellaniella defragrans</name>
    <name type="common">Alcaligenes defragrans</name>
    <dbReference type="NCBI Taxonomy" id="75697"/>
    <lineage>
        <taxon>Bacteria</taxon>
        <taxon>Pseudomonadati</taxon>
        <taxon>Pseudomonadota</taxon>
        <taxon>Betaproteobacteria</taxon>
        <taxon>Burkholderiales</taxon>
        <taxon>Alcaligenaceae</taxon>
        <taxon>Castellaniella</taxon>
    </lineage>
</organism>
<dbReference type="EMBL" id="JACHIB010000005">
    <property type="protein sequence ID" value="MBB6083039.1"/>
    <property type="molecule type" value="Genomic_DNA"/>
</dbReference>
<dbReference type="Pfam" id="PF00534">
    <property type="entry name" value="Glycos_transf_1"/>
    <property type="match status" value="1"/>
</dbReference>